<dbReference type="Proteomes" id="UP000717996">
    <property type="component" value="Unassembled WGS sequence"/>
</dbReference>
<proteinExistence type="predicted"/>
<name>A0A9P6XL17_RHIOR</name>
<sequence>MGFYKDDIVNAVSIKAAKVTLKFMSCADRPALEVSDVLAVDVPFTELTRPPTPLLAARPTRFRRMSKTM</sequence>
<accession>A0A9P6XL17</accession>
<comment type="caution">
    <text evidence="1">The sequence shown here is derived from an EMBL/GenBank/DDBJ whole genome shotgun (WGS) entry which is preliminary data.</text>
</comment>
<evidence type="ECO:0000313" key="2">
    <source>
        <dbReference type="Proteomes" id="UP000717996"/>
    </source>
</evidence>
<reference evidence="1" key="1">
    <citation type="journal article" date="2020" name="Microb. Genom.">
        <title>Genetic diversity of clinical and environmental Mucorales isolates obtained from an investigation of mucormycosis cases among solid organ transplant recipients.</title>
        <authorList>
            <person name="Nguyen M.H."/>
            <person name="Kaul D."/>
            <person name="Muto C."/>
            <person name="Cheng S.J."/>
            <person name="Richter R.A."/>
            <person name="Bruno V.M."/>
            <person name="Liu G."/>
            <person name="Beyhan S."/>
            <person name="Sundermann A.J."/>
            <person name="Mounaud S."/>
            <person name="Pasculle A.W."/>
            <person name="Nierman W.C."/>
            <person name="Driscoll E."/>
            <person name="Cumbie R."/>
            <person name="Clancy C.J."/>
            <person name="Dupont C.L."/>
        </authorList>
    </citation>
    <scope>NUCLEOTIDE SEQUENCE</scope>
    <source>
        <strain evidence="1">GL16</strain>
    </source>
</reference>
<dbReference type="EMBL" id="JAANIT010014517">
    <property type="protein sequence ID" value="KAG1521307.1"/>
    <property type="molecule type" value="Genomic_DNA"/>
</dbReference>
<dbReference type="AlphaFoldDB" id="A0A9P6XL17"/>
<organism evidence="1 2">
    <name type="scientific">Rhizopus oryzae</name>
    <name type="common">Mucormycosis agent</name>
    <name type="synonym">Rhizopus arrhizus var. delemar</name>
    <dbReference type="NCBI Taxonomy" id="64495"/>
    <lineage>
        <taxon>Eukaryota</taxon>
        <taxon>Fungi</taxon>
        <taxon>Fungi incertae sedis</taxon>
        <taxon>Mucoromycota</taxon>
        <taxon>Mucoromycotina</taxon>
        <taxon>Mucoromycetes</taxon>
        <taxon>Mucorales</taxon>
        <taxon>Mucorineae</taxon>
        <taxon>Rhizopodaceae</taxon>
        <taxon>Rhizopus</taxon>
    </lineage>
</organism>
<evidence type="ECO:0000313" key="1">
    <source>
        <dbReference type="EMBL" id="KAG1521307.1"/>
    </source>
</evidence>
<protein>
    <submittedName>
        <fullName evidence="1">Uncharacterized protein</fullName>
    </submittedName>
</protein>
<gene>
    <name evidence="1" type="ORF">G6F51_014690</name>
</gene>